<evidence type="ECO:0000256" key="6">
    <source>
        <dbReference type="ARBA" id="ARBA00012839"/>
    </source>
</evidence>
<evidence type="ECO:0000256" key="12">
    <source>
        <dbReference type="ARBA" id="ARBA00022989"/>
    </source>
</evidence>
<evidence type="ECO:0000256" key="2">
    <source>
        <dbReference type="ARBA" id="ARBA00004141"/>
    </source>
</evidence>
<evidence type="ECO:0000313" key="21">
    <source>
        <dbReference type="Proteomes" id="UP001187531"/>
    </source>
</evidence>
<accession>A0AA88KYA8</accession>
<keyword evidence="7" id="KW-0808">Transferase</keyword>
<keyword evidence="9" id="KW-0677">Repeat</keyword>
<dbReference type="InterPro" id="IPR013618">
    <property type="entry name" value="TMTC_DUF1736"/>
</dbReference>
<dbReference type="PROSITE" id="PS50293">
    <property type="entry name" value="TPR_REGION"/>
    <property type="match status" value="2"/>
</dbReference>
<evidence type="ECO:0000256" key="3">
    <source>
        <dbReference type="ARBA" id="ARBA00004240"/>
    </source>
</evidence>
<dbReference type="Pfam" id="PF13414">
    <property type="entry name" value="TPR_11"/>
    <property type="match status" value="1"/>
</dbReference>
<dbReference type="AlphaFoldDB" id="A0AA88KYA8"/>
<feature type="compositionally biased region" description="Polar residues" evidence="17">
    <location>
        <begin position="218"/>
        <end position="229"/>
    </location>
</feature>
<evidence type="ECO:0000256" key="16">
    <source>
        <dbReference type="PROSITE-ProRule" id="PRU00339"/>
    </source>
</evidence>
<evidence type="ECO:0000256" key="7">
    <source>
        <dbReference type="ARBA" id="ARBA00022679"/>
    </source>
</evidence>
<feature type="repeat" description="TPR" evidence="16">
    <location>
        <begin position="787"/>
        <end position="820"/>
    </location>
</feature>
<dbReference type="Pfam" id="PF08409">
    <property type="entry name" value="TMTC_DUF1736"/>
    <property type="match status" value="1"/>
</dbReference>
<keyword evidence="8 18" id="KW-0812">Transmembrane</keyword>
<proteinExistence type="inferred from homology"/>
<organism evidence="20 21">
    <name type="scientific">Artemia franciscana</name>
    <name type="common">Brine shrimp</name>
    <name type="synonym">Artemia sanfranciscana</name>
    <dbReference type="NCBI Taxonomy" id="6661"/>
    <lineage>
        <taxon>Eukaryota</taxon>
        <taxon>Metazoa</taxon>
        <taxon>Ecdysozoa</taxon>
        <taxon>Arthropoda</taxon>
        <taxon>Crustacea</taxon>
        <taxon>Branchiopoda</taxon>
        <taxon>Anostraca</taxon>
        <taxon>Artemiidae</taxon>
        <taxon>Artemia</taxon>
    </lineage>
</organism>
<dbReference type="GO" id="GO:0005789">
    <property type="term" value="C:endoplasmic reticulum membrane"/>
    <property type="evidence" value="ECO:0007669"/>
    <property type="project" value="TreeGrafter"/>
</dbReference>
<dbReference type="InterPro" id="IPR019734">
    <property type="entry name" value="TPR_rpt"/>
</dbReference>
<feature type="transmembrane region" description="Helical" evidence="18">
    <location>
        <begin position="435"/>
        <end position="459"/>
    </location>
</feature>
<dbReference type="Gene3D" id="1.25.40.10">
    <property type="entry name" value="Tetratricopeptide repeat domain"/>
    <property type="match status" value="3"/>
</dbReference>
<dbReference type="PANTHER" id="PTHR44216">
    <property type="entry name" value="PROTEIN O-MANNOSYL-TRANSFERASE TMTC2"/>
    <property type="match status" value="1"/>
</dbReference>
<evidence type="ECO:0000256" key="14">
    <source>
        <dbReference type="ARBA" id="ARBA00045085"/>
    </source>
</evidence>
<evidence type="ECO:0000256" key="17">
    <source>
        <dbReference type="SAM" id="MobiDB-lite"/>
    </source>
</evidence>
<keyword evidence="10 16" id="KW-0802">TPR repeat</keyword>
<dbReference type="PANTHER" id="PTHR44216:SF3">
    <property type="entry name" value="PROTEIN O-MANNOSYL-TRANSFERASE TMTC2"/>
    <property type="match status" value="1"/>
</dbReference>
<evidence type="ECO:0000256" key="1">
    <source>
        <dbReference type="ARBA" id="ARBA00003582"/>
    </source>
</evidence>
<dbReference type="SMART" id="SM00028">
    <property type="entry name" value="TPR"/>
    <property type="match status" value="9"/>
</dbReference>
<evidence type="ECO:0000256" key="10">
    <source>
        <dbReference type="ARBA" id="ARBA00022803"/>
    </source>
</evidence>
<evidence type="ECO:0000256" key="4">
    <source>
        <dbReference type="ARBA" id="ARBA00004922"/>
    </source>
</evidence>
<protein>
    <recommendedName>
        <fullName evidence="6">dolichyl-phosphate-mannose--protein mannosyltransferase</fullName>
        <ecNumber evidence="6">2.4.1.109</ecNumber>
    </recommendedName>
</protein>
<feature type="transmembrane region" description="Helical" evidence="18">
    <location>
        <begin position="39"/>
        <end position="56"/>
    </location>
</feature>
<feature type="transmembrane region" description="Helical" evidence="18">
    <location>
        <begin position="496"/>
        <end position="514"/>
    </location>
</feature>
<dbReference type="InterPro" id="IPR013105">
    <property type="entry name" value="TPR_2"/>
</dbReference>
<evidence type="ECO:0000256" key="5">
    <source>
        <dbReference type="ARBA" id="ARBA00007882"/>
    </source>
</evidence>
<dbReference type="Proteomes" id="UP001187531">
    <property type="component" value="Unassembled WGS sequence"/>
</dbReference>
<evidence type="ECO:0000256" key="18">
    <source>
        <dbReference type="SAM" id="Phobius"/>
    </source>
</evidence>
<reference evidence="20" key="1">
    <citation type="submission" date="2023-07" db="EMBL/GenBank/DDBJ databases">
        <title>Chromosome-level genome assembly of Artemia franciscana.</title>
        <authorList>
            <person name="Jo E."/>
        </authorList>
    </citation>
    <scope>NUCLEOTIDE SEQUENCE</scope>
    <source>
        <tissue evidence="20">Whole body</tissue>
    </source>
</reference>
<evidence type="ECO:0000259" key="19">
    <source>
        <dbReference type="Pfam" id="PF08409"/>
    </source>
</evidence>
<dbReference type="GO" id="GO:0004169">
    <property type="term" value="F:dolichyl-phosphate-mannose-protein mannosyltransferase activity"/>
    <property type="evidence" value="ECO:0007669"/>
    <property type="project" value="UniProtKB-EC"/>
</dbReference>
<comment type="subcellular location">
    <subcellularLocation>
        <location evidence="3">Endoplasmic reticulum</location>
    </subcellularLocation>
    <subcellularLocation>
        <location evidence="2">Membrane</location>
        <topology evidence="2">Multi-pass membrane protein</topology>
    </subcellularLocation>
</comment>
<comment type="catalytic activity">
    <reaction evidence="14">
        <text>a di-trans,poly-cis-dolichyl beta-D-mannosyl phosphate + L-threonyl-[protein] = 3-O-(alpha-D-mannosyl)-L-threonyl-[protein] + a di-trans,poly-cis-dolichyl phosphate + H(+)</text>
        <dbReference type="Rhea" id="RHEA:53396"/>
        <dbReference type="Rhea" id="RHEA-COMP:11060"/>
        <dbReference type="Rhea" id="RHEA-COMP:13547"/>
        <dbReference type="Rhea" id="RHEA-COMP:19498"/>
        <dbReference type="Rhea" id="RHEA-COMP:19501"/>
        <dbReference type="ChEBI" id="CHEBI:15378"/>
        <dbReference type="ChEBI" id="CHEBI:30013"/>
        <dbReference type="ChEBI" id="CHEBI:57683"/>
        <dbReference type="ChEBI" id="CHEBI:58211"/>
        <dbReference type="ChEBI" id="CHEBI:137323"/>
        <dbReference type="EC" id="2.4.1.109"/>
    </reaction>
</comment>
<feature type="region of interest" description="Disordered" evidence="17">
    <location>
        <begin position="210"/>
        <end position="231"/>
    </location>
</feature>
<dbReference type="Pfam" id="PF13181">
    <property type="entry name" value="TPR_8"/>
    <property type="match status" value="2"/>
</dbReference>
<evidence type="ECO:0000256" key="9">
    <source>
        <dbReference type="ARBA" id="ARBA00022737"/>
    </source>
</evidence>
<evidence type="ECO:0000256" key="8">
    <source>
        <dbReference type="ARBA" id="ARBA00022692"/>
    </source>
</evidence>
<keyword evidence="13 18" id="KW-0472">Membrane</keyword>
<comment type="function">
    <text evidence="1">Transfers mannosyl residues to the hydroxyl group of serine or threonine residues.</text>
</comment>
<feature type="transmembrane region" description="Helical" evidence="18">
    <location>
        <begin position="125"/>
        <end position="142"/>
    </location>
</feature>
<feature type="transmembrane region" description="Helical" evidence="18">
    <location>
        <begin position="302"/>
        <end position="319"/>
    </location>
</feature>
<keyword evidence="12 18" id="KW-1133">Transmembrane helix</keyword>
<name>A0AA88KYA8_ARTSF</name>
<dbReference type="Pfam" id="PF07719">
    <property type="entry name" value="TPR_2"/>
    <property type="match status" value="1"/>
</dbReference>
<feature type="repeat" description="TPR" evidence="16">
    <location>
        <begin position="685"/>
        <end position="718"/>
    </location>
</feature>
<keyword evidence="11" id="KW-0256">Endoplasmic reticulum</keyword>
<dbReference type="InterPro" id="IPR052384">
    <property type="entry name" value="TMTC_O-mannosyltransferase"/>
</dbReference>
<feature type="repeat" description="TPR" evidence="16">
    <location>
        <begin position="821"/>
        <end position="854"/>
    </location>
</feature>
<evidence type="ECO:0000256" key="11">
    <source>
        <dbReference type="ARBA" id="ARBA00022824"/>
    </source>
</evidence>
<dbReference type="EMBL" id="JAVRJZ010000015">
    <property type="protein sequence ID" value="KAK2712018.1"/>
    <property type="molecule type" value="Genomic_DNA"/>
</dbReference>
<evidence type="ECO:0000256" key="13">
    <source>
        <dbReference type="ARBA" id="ARBA00023136"/>
    </source>
</evidence>
<dbReference type="InterPro" id="IPR011990">
    <property type="entry name" value="TPR-like_helical_dom_sf"/>
</dbReference>
<dbReference type="Pfam" id="PF13432">
    <property type="entry name" value="TPR_16"/>
    <property type="match status" value="1"/>
</dbReference>
<dbReference type="SUPFAM" id="SSF48452">
    <property type="entry name" value="TPR-like"/>
    <property type="match status" value="2"/>
</dbReference>
<comment type="caution">
    <text evidence="20">The sequence shown here is derived from an EMBL/GenBank/DDBJ whole genome shotgun (WGS) entry which is preliminary data.</text>
</comment>
<feature type="repeat" description="TPR" evidence="16">
    <location>
        <begin position="603"/>
        <end position="636"/>
    </location>
</feature>
<evidence type="ECO:0000256" key="15">
    <source>
        <dbReference type="ARBA" id="ARBA00045102"/>
    </source>
</evidence>
<sequence>MCNAQSGAYQYCIFGYHEHLCEKLETLKSVRKQCRPNGSMDRIVLLCSVLAFLLYLNTLDADFAYDDCRAIKTNPDVQPSTPLSQIFVDDFWGTPLTHSGSHKSYRPLTVLSFRLNVLLHDLKPFGFHLVNILLHTAATALFTKFARTIFRQTFPCAISGAIFASHPIHTEAVAGVVGRADIGSSIFFLLAFLAYRKYLIFRTISIHGSGTHPKLKSESPSCSGRSTPSIYGDGSQIPPSVLVKKYLFLGCTICCALFSMLTKEHGVTILAVCYVYDVFIHSRVRSISDFIQKFSKSLMEPTLVVALAVSSLIGGRLLIMGTKPPEFSPSDNPASDSDSIITRTCTFLYLPVFNFWLLLNPSLLSFDWSMESIPTVNSIYDPRNYLTLVFYCSLAYFMKKLCEKLGERRKSPFRITYDLEKLNISVNYFYDGVDIAVICLLIVIVPFIPASNLFFYVGFVVAERILYIPSMGFCLMIGYGCDLLRKWSRSETKKNLLLSAIILLISVFCARTVTRNIDWSNEEKLYRAGIAVNPPKAYGNLANIFSAQGKKSEAEWAYKKALSYRTNMADVHYNLGILYQELKRYDEAITSYKNAINYRPRMAVAHLNLGLVYALLGKKEEAVEVYLKCSKLDGSGLKDPRTHESTKISALFNLGRLYADEGLYHKAIEVYSDAIHKMPSHYQPQSLYNMLGEAYFKLDQLEEAEYWYKEALRVKPDHIPAHLTYAKLLARQSKSVEAEEWFIKVRELAPSDSTVYHHYGQFLSETDRHPEAAELYIIAAQLAPSEYETVFNAANTLRQAGRNKEAEHFYRQAVQLRPNEATSHMNLGAMLHVNGQLTEAEKSYLEALRLKPDDQITRTNLQKLRHLLARKGISKR</sequence>
<comment type="similarity">
    <text evidence="5">Belongs to the TMTC family.</text>
</comment>
<comment type="pathway">
    <text evidence="4">Protein modification; protein glycosylation.</text>
</comment>
<dbReference type="EC" id="2.4.1.109" evidence="6"/>
<feature type="repeat" description="TPR" evidence="16">
    <location>
        <begin position="648"/>
        <end position="681"/>
    </location>
</feature>
<gene>
    <name evidence="20" type="ORF">QYM36_010897</name>
</gene>
<evidence type="ECO:0000313" key="20">
    <source>
        <dbReference type="EMBL" id="KAK2712018.1"/>
    </source>
</evidence>
<dbReference type="PROSITE" id="PS50005">
    <property type="entry name" value="TPR"/>
    <property type="match status" value="6"/>
</dbReference>
<feature type="transmembrane region" description="Helical" evidence="18">
    <location>
        <begin position="340"/>
        <end position="359"/>
    </location>
</feature>
<feature type="domain" description="DUF1736" evidence="19">
    <location>
        <begin position="322"/>
        <end position="394"/>
    </location>
</feature>
<comment type="catalytic activity">
    <reaction evidence="15">
        <text>a di-trans,poly-cis-dolichyl beta-D-mannosyl phosphate + L-seryl-[protein] = 3-O-(alpha-D-mannosyl)-L-seryl-[protein] + a di-trans,poly-cis-dolichyl phosphate + H(+)</text>
        <dbReference type="Rhea" id="RHEA:17377"/>
        <dbReference type="Rhea" id="RHEA-COMP:9863"/>
        <dbReference type="Rhea" id="RHEA-COMP:13546"/>
        <dbReference type="Rhea" id="RHEA-COMP:19498"/>
        <dbReference type="Rhea" id="RHEA-COMP:19501"/>
        <dbReference type="ChEBI" id="CHEBI:15378"/>
        <dbReference type="ChEBI" id="CHEBI:29999"/>
        <dbReference type="ChEBI" id="CHEBI:57683"/>
        <dbReference type="ChEBI" id="CHEBI:58211"/>
        <dbReference type="ChEBI" id="CHEBI:137321"/>
        <dbReference type="EC" id="2.4.1.109"/>
    </reaction>
</comment>
<keyword evidence="21" id="KW-1185">Reference proteome</keyword>
<feature type="repeat" description="TPR" evidence="16">
    <location>
        <begin position="569"/>
        <end position="602"/>
    </location>
</feature>